<organism evidence="1 2">
    <name type="scientific">Natrinema halophilum</name>
    <dbReference type="NCBI Taxonomy" id="1699371"/>
    <lineage>
        <taxon>Archaea</taxon>
        <taxon>Methanobacteriati</taxon>
        <taxon>Methanobacteriota</taxon>
        <taxon>Stenosarchaea group</taxon>
        <taxon>Halobacteria</taxon>
        <taxon>Halobacteriales</taxon>
        <taxon>Natrialbaceae</taxon>
        <taxon>Natrinema</taxon>
    </lineage>
</organism>
<sequence length="101" mass="10857">MRTHVADPYSLARGAVAISLSDNLISKTKISPRETKYVFDPATDTTSFATFVYVEGVRVNDAVESPLGGHAVAVELEAKPTSYGALSGIQPQQRNGTYQIL</sequence>
<proteinExistence type="predicted"/>
<evidence type="ECO:0000313" key="1">
    <source>
        <dbReference type="EMBL" id="QLG49648.1"/>
    </source>
</evidence>
<dbReference type="AlphaFoldDB" id="A0A7D5GI69"/>
<dbReference type="KEGG" id="haly:HYG82_12635"/>
<reference evidence="1 2" key="1">
    <citation type="submission" date="2020-07" db="EMBL/GenBank/DDBJ databases">
        <authorList>
            <person name="Cui H."/>
        </authorList>
    </citation>
    <scope>NUCLEOTIDE SEQUENCE [LARGE SCALE GENOMIC DNA]</scope>
    <source>
        <strain evidence="1 2">YPL8</strain>
    </source>
</reference>
<accession>A0A7D5GI69</accession>
<evidence type="ECO:0000313" key="2">
    <source>
        <dbReference type="Proteomes" id="UP000509241"/>
    </source>
</evidence>
<keyword evidence="2" id="KW-1185">Reference proteome</keyword>
<protein>
    <submittedName>
        <fullName evidence="1">Uncharacterized protein</fullName>
    </submittedName>
</protein>
<dbReference type="GeneID" id="56034152"/>
<gene>
    <name evidence="1" type="ORF">HYG82_12635</name>
</gene>
<dbReference type="RefSeq" id="WP_179261399.1">
    <property type="nucleotide sequence ID" value="NZ_CP058601.1"/>
</dbReference>
<dbReference type="EMBL" id="CP058601">
    <property type="protein sequence ID" value="QLG49648.1"/>
    <property type="molecule type" value="Genomic_DNA"/>
</dbReference>
<name>A0A7D5GI69_9EURY</name>
<dbReference type="Proteomes" id="UP000509241">
    <property type="component" value="Chromosome"/>
</dbReference>